<sequence length="92" mass="10504">MGEGKAFMATSESSQDGDVDFYVMFSGRGYREGMAGEDEEARISDNNSVQLQFLGDQELDLNQNRRRTSEKDQELSRQVRKWRAQSLPPVKP</sequence>
<keyword evidence="3" id="KW-1185">Reference proteome</keyword>
<evidence type="ECO:0000313" key="2">
    <source>
        <dbReference type="EMBL" id="KAJ6425499.1"/>
    </source>
</evidence>
<reference evidence="2 3" key="1">
    <citation type="journal article" date="2023" name="Int. J. Mol. Sci.">
        <title>De Novo Assembly and Annotation of 11 Diverse Shrub Willow (Salix) Genomes Reveals Novel Gene Organization in Sex-Linked Regions.</title>
        <authorList>
            <person name="Hyden B."/>
            <person name="Feng K."/>
            <person name="Yates T.B."/>
            <person name="Jawdy S."/>
            <person name="Cereghino C."/>
            <person name="Smart L.B."/>
            <person name="Muchero W."/>
        </authorList>
    </citation>
    <scope>NUCLEOTIDE SEQUENCE [LARGE SCALE GENOMIC DNA]</scope>
    <source>
        <tissue evidence="2">Shoot tip</tissue>
    </source>
</reference>
<gene>
    <name evidence="2" type="ORF">OIU84_026139</name>
</gene>
<accession>A0AAD6KL43</accession>
<evidence type="ECO:0000313" key="3">
    <source>
        <dbReference type="Proteomes" id="UP001162972"/>
    </source>
</evidence>
<evidence type="ECO:0000256" key="1">
    <source>
        <dbReference type="SAM" id="MobiDB-lite"/>
    </source>
</evidence>
<protein>
    <submittedName>
        <fullName evidence="2">Uncharacterized protein</fullName>
    </submittedName>
</protein>
<dbReference type="EMBL" id="JAPFFJ010000006">
    <property type="protein sequence ID" value="KAJ6425499.1"/>
    <property type="molecule type" value="Genomic_DNA"/>
</dbReference>
<feature type="compositionally biased region" description="Basic and acidic residues" evidence="1">
    <location>
        <begin position="67"/>
        <end position="77"/>
    </location>
</feature>
<comment type="caution">
    <text evidence="2">The sequence shown here is derived from an EMBL/GenBank/DDBJ whole genome shotgun (WGS) entry which is preliminary data.</text>
</comment>
<proteinExistence type="predicted"/>
<feature type="region of interest" description="Disordered" evidence="1">
    <location>
        <begin position="54"/>
        <end position="92"/>
    </location>
</feature>
<dbReference type="Proteomes" id="UP001162972">
    <property type="component" value="Chromosome 16"/>
</dbReference>
<dbReference type="AlphaFoldDB" id="A0AAD6KL43"/>
<organism evidence="2 3">
    <name type="scientific">Salix udensis</name>
    <dbReference type="NCBI Taxonomy" id="889485"/>
    <lineage>
        <taxon>Eukaryota</taxon>
        <taxon>Viridiplantae</taxon>
        <taxon>Streptophyta</taxon>
        <taxon>Embryophyta</taxon>
        <taxon>Tracheophyta</taxon>
        <taxon>Spermatophyta</taxon>
        <taxon>Magnoliopsida</taxon>
        <taxon>eudicotyledons</taxon>
        <taxon>Gunneridae</taxon>
        <taxon>Pentapetalae</taxon>
        <taxon>rosids</taxon>
        <taxon>fabids</taxon>
        <taxon>Malpighiales</taxon>
        <taxon>Salicaceae</taxon>
        <taxon>Saliceae</taxon>
        <taxon>Salix</taxon>
    </lineage>
</organism>
<name>A0AAD6KL43_9ROSI</name>